<accession>A0ABU9N4W8</accession>
<evidence type="ECO:0000313" key="3">
    <source>
        <dbReference type="EMBL" id="MEM0541598.1"/>
    </source>
</evidence>
<evidence type="ECO:0000256" key="1">
    <source>
        <dbReference type="SAM" id="MobiDB-lite"/>
    </source>
</evidence>
<feature type="compositionally biased region" description="Pro residues" evidence="1">
    <location>
        <begin position="51"/>
        <end position="60"/>
    </location>
</feature>
<evidence type="ECO:0000256" key="2">
    <source>
        <dbReference type="SAM" id="SignalP"/>
    </source>
</evidence>
<dbReference type="Proteomes" id="UP001460072">
    <property type="component" value="Unassembled WGS sequence"/>
</dbReference>
<gene>
    <name evidence="3" type="ORF">WFZ85_03130</name>
</gene>
<feature type="compositionally biased region" description="Polar residues" evidence="1">
    <location>
        <begin position="30"/>
        <end position="44"/>
    </location>
</feature>
<dbReference type="PROSITE" id="PS51257">
    <property type="entry name" value="PROKAR_LIPOPROTEIN"/>
    <property type="match status" value="1"/>
</dbReference>
<keyword evidence="4" id="KW-1185">Reference proteome</keyword>
<protein>
    <submittedName>
        <fullName evidence="3">Uncharacterized protein</fullName>
    </submittedName>
</protein>
<dbReference type="EMBL" id="JBCGDO010000002">
    <property type="protein sequence ID" value="MEM0541598.1"/>
    <property type="molecule type" value="Genomic_DNA"/>
</dbReference>
<evidence type="ECO:0000313" key="4">
    <source>
        <dbReference type="Proteomes" id="UP001460072"/>
    </source>
</evidence>
<proteinExistence type="predicted"/>
<reference evidence="3 4" key="1">
    <citation type="submission" date="2024-03" db="EMBL/GenBank/DDBJ databases">
        <title>Two novel species of the genus Flavobacterium exhibiting potentially degradation of complex polysaccharides.</title>
        <authorList>
            <person name="Lian X."/>
        </authorList>
    </citation>
    <scope>NUCLEOTIDE SEQUENCE [LARGE SCALE GENOMIC DNA]</scope>
    <source>
        <strain evidence="4">j3</strain>
    </source>
</reference>
<feature type="region of interest" description="Disordered" evidence="1">
    <location>
        <begin position="26"/>
        <end position="60"/>
    </location>
</feature>
<organism evidence="3 4">
    <name type="scientific">Flavobacterium aureirubrum</name>
    <dbReference type="NCBI Taxonomy" id="3133147"/>
    <lineage>
        <taxon>Bacteria</taxon>
        <taxon>Pseudomonadati</taxon>
        <taxon>Bacteroidota</taxon>
        <taxon>Flavobacteriia</taxon>
        <taxon>Flavobacteriales</taxon>
        <taxon>Flavobacteriaceae</taxon>
        <taxon>Flavobacterium</taxon>
    </lineage>
</organism>
<name>A0ABU9N4W8_9FLAO</name>
<feature type="chain" id="PRO_5046749058" evidence="2">
    <location>
        <begin position="23"/>
        <end position="60"/>
    </location>
</feature>
<comment type="caution">
    <text evidence="3">The sequence shown here is derived from an EMBL/GenBank/DDBJ whole genome shotgun (WGS) entry which is preliminary data.</text>
</comment>
<keyword evidence="2" id="KW-0732">Signal</keyword>
<dbReference type="RefSeq" id="WP_342694826.1">
    <property type="nucleotide sequence ID" value="NZ_JBCGDO010000002.1"/>
</dbReference>
<sequence>MKKLVYTIAIITLFVTFTSCTADEIENPKQKTTMQSQLDGSTQKAGDINPPLQPLPNPKS</sequence>
<feature type="signal peptide" evidence="2">
    <location>
        <begin position="1"/>
        <end position="22"/>
    </location>
</feature>